<sequence length="110" mass="12339">MEKQSNRCCQECGIRVDHLPTIVEFEEQEIFLFDPVVCKKCLLDLCDDYSVRCENCGGSIPPYSQVGVLKGECGKREFVHMNTSCSTVGSAFYGYLGKGNLHQFIEIEAC</sequence>
<organism evidence="1">
    <name type="scientific">hydrothermal vent metagenome</name>
    <dbReference type="NCBI Taxonomy" id="652676"/>
    <lineage>
        <taxon>unclassified sequences</taxon>
        <taxon>metagenomes</taxon>
        <taxon>ecological metagenomes</taxon>
    </lineage>
</organism>
<name>A0A3B1DK73_9ZZZZ</name>
<dbReference type="EMBL" id="UOGG01000184">
    <property type="protein sequence ID" value="VAX32085.1"/>
    <property type="molecule type" value="Genomic_DNA"/>
</dbReference>
<dbReference type="AlphaFoldDB" id="A0A3B1DK73"/>
<gene>
    <name evidence="1" type="ORF">MNBD_NITROSPINAE05-435</name>
</gene>
<protein>
    <submittedName>
        <fullName evidence="1">Uncharacterized protein</fullName>
    </submittedName>
</protein>
<accession>A0A3B1DK73</accession>
<proteinExistence type="predicted"/>
<reference evidence="1" key="1">
    <citation type="submission" date="2018-06" db="EMBL/GenBank/DDBJ databases">
        <authorList>
            <person name="Zhirakovskaya E."/>
        </authorList>
    </citation>
    <scope>NUCLEOTIDE SEQUENCE</scope>
</reference>
<evidence type="ECO:0000313" key="1">
    <source>
        <dbReference type="EMBL" id="VAX32085.1"/>
    </source>
</evidence>